<dbReference type="FunFam" id="3.90.226.10:FF:000026">
    <property type="entry name" value="3-hydroxyisobutyryl-CoA hydrolase, mitochondrial"/>
    <property type="match status" value="1"/>
</dbReference>
<reference evidence="8 9" key="1">
    <citation type="submission" date="2017-01" db="EMBL/GenBank/DDBJ databases">
        <authorList>
            <person name="Mah S.A."/>
            <person name="Swanson W.J."/>
            <person name="Moy G.W."/>
            <person name="Vacquier V.D."/>
        </authorList>
    </citation>
    <scope>NUCLEOTIDE SEQUENCE [LARGE SCALE GENOMIC DNA]</scope>
    <source>
        <strain evidence="8 9">GSMNP</strain>
    </source>
</reference>
<dbReference type="GO" id="GO:0006574">
    <property type="term" value="P:L-valine catabolic process"/>
    <property type="evidence" value="ECO:0007669"/>
    <property type="project" value="TreeGrafter"/>
</dbReference>
<comment type="caution">
    <text evidence="8">The sequence shown here is derived from an EMBL/GenBank/DDBJ whole genome shotgun (WGS) entry which is preliminary data.</text>
</comment>
<dbReference type="NCBIfam" id="NF004127">
    <property type="entry name" value="PRK05617.1"/>
    <property type="match status" value="1"/>
</dbReference>
<dbReference type="InterPro" id="IPR029045">
    <property type="entry name" value="ClpP/crotonase-like_dom_sf"/>
</dbReference>
<dbReference type="GO" id="GO:0005739">
    <property type="term" value="C:mitochondrion"/>
    <property type="evidence" value="ECO:0007669"/>
    <property type="project" value="UniProtKB-SubCell"/>
</dbReference>
<dbReference type="OrthoDB" id="1737613at2759"/>
<comment type="catalytic activity">
    <reaction evidence="1">
        <text>3-hydroxy-2-methylpropanoyl-CoA + H2O = 3-hydroxy-2-methylpropanoate + CoA + H(+)</text>
        <dbReference type="Rhea" id="RHEA:20888"/>
        <dbReference type="ChEBI" id="CHEBI:11805"/>
        <dbReference type="ChEBI" id="CHEBI:15377"/>
        <dbReference type="ChEBI" id="CHEBI:15378"/>
        <dbReference type="ChEBI" id="CHEBI:57287"/>
        <dbReference type="ChEBI" id="CHEBI:57340"/>
        <dbReference type="EC" id="3.1.2.4"/>
    </reaction>
</comment>
<dbReference type="InterPro" id="IPR045004">
    <property type="entry name" value="ECH_dom"/>
</dbReference>
<evidence type="ECO:0000313" key="8">
    <source>
        <dbReference type="EMBL" id="OMJ15259.1"/>
    </source>
</evidence>
<evidence type="ECO:0000256" key="1">
    <source>
        <dbReference type="ARBA" id="ARBA00001709"/>
    </source>
</evidence>
<dbReference type="GO" id="GO:0003860">
    <property type="term" value="F:3-hydroxyisobutyryl-CoA hydrolase activity"/>
    <property type="evidence" value="ECO:0007669"/>
    <property type="project" value="UniProtKB-EC"/>
</dbReference>
<dbReference type="Gene3D" id="3.90.226.10">
    <property type="entry name" value="2-enoyl-CoA Hydratase, Chain A, domain 1"/>
    <property type="match status" value="1"/>
</dbReference>
<feature type="domain" description="Enoyl-CoA hydratase/isomerase" evidence="7">
    <location>
        <begin position="46"/>
        <end position="374"/>
    </location>
</feature>
<sequence>MNSIRVNLRPASFRLAALTSAPQSSKSFTRFLSQSEIITSSQLGTRYIILNRPKALNALSQDMLKTIGKQLRDWESSELCNNIVIKSINPKFYCSGGDVVNAVKSIINNPNDIKIAEYFRNEYAVNHTLATVKKPTVAIISGVTMGGGVGISVHAPFRVATESTLFAMPETLIGFFPDVGASFYLPRLDGELGTFLGLTGYRLKGKDVFYAGIASHYIPSERLPLLEQRLNELSSQSLEAVNAALEECVGEPDSSYSFSLAPFMKSINNCFKHSTVEDIYQALENEKDHPEWAKSTIETLNQMSPSSLKISLELIRRGSQLSLCDCLEMESQLASKVIFAPDFVEGISELLLKKTKQPKWNPSSIHEISRADIISKFFSNPIPEAQIKFTSKDDYKQYPFRKYSLPTLEDVRNIVTGDDPSAGENALSVSEITDFFVSRHNNKVGVREKVSAILEANTIPHPDDKDFNTVSWIN</sequence>
<evidence type="ECO:0000259" key="7">
    <source>
        <dbReference type="Pfam" id="PF16113"/>
    </source>
</evidence>
<accession>A0A1R1XKV7</accession>
<dbReference type="PANTHER" id="PTHR43176">
    <property type="entry name" value="3-HYDROXYISOBUTYRYL-COA HYDROLASE-RELATED"/>
    <property type="match status" value="1"/>
</dbReference>
<keyword evidence="4 8" id="KW-0378">Hydrolase</keyword>
<evidence type="ECO:0000256" key="3">
    <source>
        <dbReference type="ARBA" id="ARBA00011915"/>
    </source>
</evidence>
<keyword evidence="5" id="KW-0496">Mitochondrion</keyword>
<evidence type="ECO:0000313" key="9">
    <source>
        <dbReference type="Proteomes" id="UP000187283"/>
    </source>
</evidence>
<organism evidence="8 9">
    <name type="scientific">Smittium culicis</name>
    <dbReference type="NCBI Taxonomy" id="133412"/>
    <lineage>
        <taxon>Eukaryota</taxon>
        <taxon>Fungi</taxon>
        <taxon>Fungi incertae sedis</taxon>
        <taxon>Zoopagomycota</taxon>
        <taxon>Kickxellomycotina</taxon>
        <taxon>Harpellomycetes</taxon>
        <taxon>Harpellales</taxon>
        <taxon>Legeriomycetaceae</taxon>
        <taxon>Smittium</taxon>
    </lineage>
</organism>
<dbReference type="AlphaFoldDB" id="A0A1R1XKV7"/>
<proteinExistence type="predicted"/>
<dbReference type="EC" id="3.1.2.4" evidence="3"/>
<protein>
    <recommendedName>
        <fullName evidence="3">3-hydroxyisobutyryl-CoA hydrolase</fullName>
        <ecNumber evidence="3">3.1.2.4</ecNumber>
    </recommendedName>
    <alternativeName>
        <fullName evidence="6">3-hydroxyisobutyryl-coenzyme A hydrolase</fullName>
    </alternativeName>
</protein>
<comment type="subcellular location">
    <subcellularLocation>
        <location evidence="2">Mitochondrion</location>
    </subcellularLocation>
</comment>
<dbReference type="SUPFAM" id="SSF52096">
    <property type="entry name" value="ClpP/crotonase"/>
    <property type="match status" value="1"/>
</dbReference>
<dbReference type="InterPro" id="IPR018376">
    <property type="entry name" value="Enoyl-CoA_hyd/isom_CS"/>
</dbReference>
<evidence type="ECO:0000256" key="5">
    <source>
        <dbReference type="ARBA" id="ARBA00023128"/>
    </source>
</evidence>
<gene>
    <name evidence="8" type="ORF">AYI70_g7388</name>
</gene>
<dbReference type="EMBL" id="LSSN01002729">
    <property type="protein sequence ID" value="OMJ15259.1"/>
    <property type="molecule type" value="Genomic_DNA"/>
</dbReference>
<name>A0A1R1XKV7_9FUNG</name>
<dbReference type="Pfam" id="PF16113">
    <property type="entry name" value="ECH_2"/>
    <property type="match status" value="1"/>
</dbReference>
<dbReference type="STRING" id="133412.A0A1R1XKV7"/>
<evidence type="ECO:0000256" key="4">
    <source>
        <dbReference type="ARBA" id="ARBA00022801"/>
    </source>
</evidence>
<dbReference type="Proteomes" id="UP000187283">
    <property type="component" value="Unassembled WGS sequence"/>
</dbReference>
<evidence type="ECO:0000256" key="6">
    <source>
        <dbReference type="ARBA" id="ARBA00031181"/>
    </source>
</evidence>
<dbReference type="InterPro" id="IPR032259">
    <property type="entry name" value="HIBYL-CoA-H"/>
</dbReference>
<dbReference type="CDD" id="cd06558">
    <property type="entry name" value="crotonase-like"/>
    <property type="match status" value="1"/>
</dbReference>
<evidence type="ECO:0000256" key="2">
    <source>
        <dbReference type="ARBA" id="ARBA00004173"/>
    </source>
</evidence>
<dbReference type="PANTHER" id="PTHR43176:SF3">
    <property type="entry name" value="3-HYDROXYISOBUTYRYL-COA HYDROLASE, MITOCHONDRIAL"/>
    <property type="match status" value="1"/>
</dbReference>
<dbReference type="PROSITE" id="PS00166">
    <property type="entry name" value="ENOYL_COA_HYDRATASE"/>
    <property type="match status" value="1"/>
</dbReference>
<keyword evidence="9" id="KW-1185">Reference proteome</keyword>